<evidence type="ECO:0000313" key="1">
    <source>
        <dbReference type="EMBL" id="KUN09197.1"/>
    </source>
</evidence>
<name>A0A101PD36_9ACTN</name>
<dbReference type="AlphaFoldDB" id="A0A101PD36"/>
<dbReference type="Proteomes" id="UP000053127">
    <property type="component" value="Unassembled WGS sequence"/>
</dbReference>
<dbReference type="OrthoDB" id="5240615at2"/>
<dbReference type="STRING" id="67386.AQI95_04945"/>
<dbReference type="SUPFAM" id="SSF53474">
    <property type="entry name" value="alpha/beta-Hydrolases"/>
    <property type="match status" value="1"/>
</dbReference>
<organism evidence="1 2">
    <name type="scientific">Streptomyces yokosukanensis</name>
    <dbReference type="NCBI Taxonomy" id="67386"/>
    <lineage>
        <taxon>Bacteria</taxon>
        <taxon>Bacillati</taxon>
        <taxon>Actinomycetota</taxon>
        <taxon>Actinomycetes</taxon>
        <taxon>Kitasatosporales</taxon>
        <taxon>Streptomycetaceae</taxon>
        <taxon>Streptomyces</taxon>
    </lineage>
</organism>
<dbReference type="RefSeq" id="WP_067117900.1">
    <property type="nucleotide sequence ID" value="NZ_KQ948207.1"/>
</dbReference>
<comment type="caution">
    <text evidence="1">The sequence shown here is derived from an EMBL/GenBank/DDBJ whole genome shotgun (WGS) entry which is preliminary data.</text>
</comment>
<accession>A0A101PD36</accession>
<dbReference type="Gene3D" id="3.40.50.1820">
    <property type="entry name" value="alpha/beta hydrolase"/>
    <property type="match status" value="1"/>
</dbReference>
<keyword evidence="2" id="KW-1185">Reference proteome</keyword>
<reference evidence="1 2" key="1">
    <citation type="submission" date="2015-10" db="EMBL/GenBank/DDBJ databases">
        <title>Draft genome sequence of Streptomyces yokosukanensis DSM 40224, type strain for the species Streptomyces yokosukanensis.</title>
        <authorList>
            <person name="Ruckert C."/>
            <person name="Winkler A."/>
            <person name="Kalinowski J."/>
            <person name="Kampfer P."/>
            <person name="Glaeser S."/>
        </authorList>
    </citation>
    <scope>NUCLEOTIDE SEQUENCE [LARGE SCALE GENOMIC DNA]</scope>
    <source>
        <strain evidence="1 2">DSM 40224</strain>
    </source>
</reference>
<dbReference type="EMBL" id="LMWN01000006">
    <property type="protein sequence ID" value="KUN09197.1"/>
    <property type="molecule type" value="Genomic_DNA"/>
</dbReference>
<proteinExistence type="predicted"/>
<evidence type="ECO:0000313" key="2">
    <source>
        <dbReference type="Proteomes" id="UP000053127"/>
    </source>
</evidence>
<sequence length="145" mass="15986">MVRWLTAASEVPELKAIAPAVASALRIGGWYDLFIGQTLCAYGEMKARAGSAEARAGRHLIIWPWSHDPSGFLGHFPDRDFGALAGLDAASPTEPHLAFFDRWLKGRQDALDGRRLVRLFVMEIDRWRDEPDSHVARTGSGSACP</sequence>
<protein>
    <submittedName>
        <fullName evidence="1">Uncharacterized protein</fullName>
    </submittedName>
</protein>
<gene>
    <name evidence="1" type="ORF">AQI95_04945</name>
</gene>
<dbReference type="InterPro" id="IPR029058">
    <property type="entry name" value="AB_hydrolase_fold"/>
</dbReference>